<dbReference type="PROSITE" id="PS51318">
    <property type="entry name" value="TAT"/>
    <property type="match status" value="1"/>
</dbReference>
<dbReference type="EMBL" id="CZQC01000070">
    <property type="protein sequence ID" value="CUS42728.1"/>
    <property type="molecule type" value="Genomic_DNA"/>
</dbReference>
<organism evidence="1">
    <name type="scientific">hydrothermal vent metagenome</name>
    <dbReference type="NCBI Taxonomy" id="652676"/>
    <lineage>
        <taxon>unclassified sequences</taxon>
        <taxon>metagenomes</taxon>
        <taxon>ecological metagenomes</taxon>
    </lineage>
</organism>
<protein>
    <recommendedName>
        <fullName evidence="2">Tat (Twin-arginine translocation) pathway signal sequence domain protein</fullName>
    </recommendedName>
</protein>
<sequence length="182" mass="19431">MIETSRRGFLQLGATGTAALAIGSGLATLTGCSKKPATAQGYKVLREGDLLFLGALAPAVLVKAYPGPLGLDARERLLKQLDSILNTLQGHARGELLMMFDLMNSAPLRLATGAPWGSWSEASVKDADDFLNSWKHSSLQIKRMGYAGLCKLISISWYTQPENFPTTGYPGPPVKIPTPVSA</sequence>
<dbReference type="PROSITE" id="PS51257">
    <property type="entry name" value="PROKAR_LIPOPROTEIN"/>
    <property type="match status" value="1"/>
</dbReference>
<dbReference type="AlphaFoldDB" id="A0A160TFR3"/>
<dbReference type="InterPro" id="IPR006311">
    <property type="entry name" value="TAT_signal"/>
</dbReference>
<dbReference type="InterPro" id="IPR019546">
    <property type="entry name" value="TAT_signal_bac_arc"/>
</dbReference>
<accession>A0A160TFR3</accession>
<reference evidence="1" key="1">
    <citation type="submission" date="2015-10" db="EMBL/GenBank/DDBJ databases">
        <authorList>
            <person name="Gilbert D.G."/>
        </authorList>
    </citation>
    <scope>NUCLEOTIDE SEQUENCE</scope>
</reference>
<proteinExistence type="predicted"/>
<gene>
    <name evidence="1" type="ORF">MGWOODY_Tha1106</name>
</gene>
<dbReference type="NCBIfam" id="TIGR01409">
    <property type="entry name" value="TAT_signal_seq"/>
    <property type="match status" value="1"/>
</dbReference>
<evidence type="ECO:0000313" key="1">
    <source>
        <dbReference type="EMBL" id="CUS42728.1"/>
    </source>
</evidence>
<evidence type="ECO:0008006" key="2">
    <source>
        <dbReference type="Google" id="ProtNLM"/>
    </source>
</evidence>
<name>A0A160TFR3_9ZZZZ</name>